<dbReference type="EMBL" id="OV696689">
    <property type="protein sequence ID" value="CAH1261647.1"/>
    <property type="molecule type" value="Genomic_DNA"/>
</dbReference>
<evidence type="ECO:0000256" key="3">
    <source>
        <dbReference type="ARBA" id="ARBA00022792"/>
    </source>
</evidence>
<dbReference type="AlphaFoldDB" id="A0A8J9ZQG9"/>
<dbReference type="Pfam" id="PF10231">
    <property type="entry name" value="COA8"/>
    <property type="match status" value="1"/>
</dbReference>
<reference evidence="7" key="1">
    <citation type="submission" date="2022-01" db="EMBL/GenBank/DDBJ databases">
        <authorList>
            <person name="Braso-Vives M."/>
        </authorList>
    </citation>
    <scope>NUCLEOTIDE SEQUENCE</scope>
</reference>
<dbReference type="InterPro" id="IPR018796">
    <property type="entry name" value="COA8"/>
</dbReference>
<comment type="subcellular location">
    <subcellularLocation>
        <location evidence="1">Mitochondrion inner membrane</location>
        <topology evidence="1">Peripheral membrane protein</topology>
        <orientation evidence="1">Matrix side</orientation>
    </subcellularLocation>
</comment>
<name>A0A8J9ZQG9_BRALA</name>
<dbReference type="PANTHER" id="PTHR31107">
    <property type="entry name" value="APOPTOGENIC PROTEIN 1, MITOCHONDRIAL"/>
    <property type="match status" value="1"/>
</dbReference>
<evidence type="ECO:0000256" key="6">
    <source>
        <dbReference type="ARBA" id="ARBA00023136"/>
    </source>
</evidence>
<dbReference type="PANTHER" id="PTHR31107:SF2">
    <property type="entry name" value="CYTOCHROME C OXIDASE ASSEMBLY FACTOR 8"/>
    <property type="match status" value="1"/>
</dbReference>
<dbReference type="GO" id="GO:0097193">
    <property type="term" value="P:intrinsic apoptotic signaling pathway"/>
    <property type="evidence" value="ECO:0007669"/>
    <property type="project" value="InterPro"/>
</dbReference>
<evidence type="ECO:0000256" key="5">
    <source>
        <dbReference type="ARBA" id="ARBA00023128"/>
    </source>
</evidence>
<keyword evidence="5" id="KW-0496">Mitochondrion</keyword>
<evidence type="ECO:0000256" key="2">
    <source>
        <dbReference type="ARBA" id="ARBA00005453"/>
    </source>
</evidence>
<comment type="similarity">
    <text evidence="2">Belongs to the COA8 family.</text>
</comment>
<evidence type="ECO:0000256" key="1">
    <source>
        <dbReference type="ARBA" id="ARBA00004443"/>
    </source>
</evidence>
<dbReference type="Proteomes" id="UP000838412">
    <property type="component" value="Chromosome 4"/>
</dbReference>
<dbReference type="OrthoDB" id="6246201at2759"/>
<keyword evidence="3" id="KW-0999">Mitochondrion inner membrane</keyword>
<keyword evidence="8" id="KW-1185">Reference proteome</keyword>
<evidence type="ECO:0000313" key="8">
    <source>
        <dbReference type="Proteomes" id="UP000838412"/>
    </source>
</evidence>
<keyword evidence="4" id="KW-0809">Transit peptide</keyword>
<evidence type="ECO:0000313" key="7">
    <source>
        <dbReference type="EMBL" id="CAH1261647.1"/>
    </source>
</evidence>
<gene>
    <name evidence="7" type="primary">APOPT1</name>
    <name evidence="7" type="ORF">BLAG_LOCUS17006</name>
</gene>
<keyword evidence="6" id="KW-0472">Membrane</keyword>
<protein>
    <submittedName>
        <fullName evidence="7">APOPT1 protein</fullName>
    </submittedName>
</protein>
<sequence length="183" mass="21491">MMIRTFCTGRNAYAAAMKARPAGRRKVKAKASVPGLAAQPPPQSQMAHDWIGPADPSSNLRPIKFRVSAGESSAEERLRQLRAETQKWNQAFWSDHNQQFNKEKADFIRTWLEKEDFNSVRTDGSKRMPPAEDMSEFYRTFLTEHQPSQLQYQREWYKRNLYIIYLSFRVKMSRLVSRALMRR</sequence>
<proteinExistence type="inferred from homology"/>
<organism evidence="7 8">
    <name type="scientific">Branchiostoma lanceolatum</name>
    <name type="common">Common lancelet</name>
    <name type="synonym">Amphioxus lanceolatum</name>
    <dbReference type="NCBI Taxonomy" id="7740"/>
    <lineage>
        <taxon>Eukaryota</taxon>
        <taxon>Metazoa</taxon>
        <taxon>Chordata</taxon>
        <taxon>Cephalochordata</taxon>
        <taxon>Leptocardii</taxon>
        <taxon>Amphioxiformes</taxon>
        <taxon>Branchiostomatidae</taxon>
        <taxon>Branchiostoma</taxon>
    </lineage>
</organism>
<dbReference type="GO" id="GO:0005743">
    <property type="term" value="C:mitochondrial inner membrane"/>
    <property type="evidence" value="ECO:0007669"/>
    <property type="project" value="UniProtKB-SubCell"/>
</dbReference>
<evidence type="ECO:0000256" key="4">
    <source>
        <dbReference type="ARBA" id="ARBA00022946"/>
    </source>
</evidence>
<accession>A0A8J9ZQG9</accession>